<dbReference type="InterPro" id="IPR010562">
    <property type="entry name" value="Haemolymph_juvenile_hormone-bd"/>
</dbReference>
<accession>A0A2A4K6Q0</accession>
<gene>
    <name evidence="2" type="ORF">B5V51_13061</name>
</gene>
<dbReference type="PANTHER" id="PTHR11008">
    <property type="entry name" value="PROTEIN TAKEOUT-LIKE PROTEIN"/>
    <property type="match status" value="1"/>
</dbReference>
<comment type="caution">
    <text evidence="2">The sequence shown here is derived from an EMBL/GenBank/DDBJ whole genome shotgun (WGS) entry which is preliminary data.</text>
</comment>
<feature type="chain" id="PRO_5012856460" description="Hemolymph juvenile hormone binding protein" evidence="1">
    <location>
        <begin position="18"/>
        <end position="261"/>
    </location>
</feature>
<dbReference type="Pfam" id="PF06585">
    <property type="entry name" value="JHBP"/>
    <property type="match status" value="1"/>
</dbReference>
<proteinExistence type="predicted"/>
<dbReference type="AlphaFoldDB" id="A0A2A4K6Q0"/>
<sequence length="261" mass="28603">MKITLVLMLGLCALVAAAPNVEKPTPFEVNAEALATAPESRNILVNALIRQLIAYIRRVINNGSSIFGIPPLDPLDLEHLHLYIPAGLINLDLELHKIFVTGVGGFVVHRSNLNLSDLTFDLDISVPRLDISADEYDLIGDFFTAIPLYGKGKAVFEVEGFRFQAKLFLKQSDDEKSVLIDRIEDATFVLPHFKCNLTGVIGGGDIDGIVNSMVEEVIIDYVNRFQGAISLIASHLVVAGLNPILDQLNTWSYIAVLLPRA</sequence>
<evidence type="ECO:0000313" key="2">
    <source>
        <dbReference type="EMBL" id="PCG79945.1"/>
    </source>
</evidence>
<keyword evidence="1" id="KW-0732">Signal</keyword>
<protein>
    <recommendedName>
        <fullName evidence="3">Hemolymph juvenile hormone binding protein</fullName>
    </recommendedName>
</protein>
<organism evidence="2">
    <name type="scientific">Heliothis virescens</name>
    <name type="common">Tobacco budworm moth</name>
    <dbReference type="NCBI Taxonomy" id="7102"/>
    <lineage>
        <taxon>Eukaryota</taxon>
        <taxon>Metazoa</taxon>
        <taxon>Ecdysozoa</taxon>
        <taxon>Arthropoda</taxon>
        <taxon>Hexapoda</taxon>
        <taxon>Insecta</taxon>
        <taxon>Pterygota</taxon>
        <taxon>Neoptera</taxon>
        <taxon>Endopterygota</taxon>
        <taxon>Lepidoptera</taxon>
        <taxon>Glossata</taxon>
        <taxon>Ditrysia</taxon>
        <taxon>Noctuoidea</taxon>
        <taxon>Noctuidae</taxon>
        <taxon>Heliothinae</taxon>
        <taxon>Heliothis</taxon>
    </lineage>
</organism>
<dbReference type="EMBL" id="NWSH01000073">
    <property type="protein sequence ID" value="PCG79945.1"/>
    <property type="molecule type" value="Genomic_DNA"/>
</dbReference>
<evidence type="ECO:0008006" key="3">
    <source>
        <dbReference type="Google" id="ProtNLM"/>
    </source>
</evidence>
<name>A0A2A4K6Q0_HELVI</name>
<dbReference type="Gene3D" id="3.15.10.30">
    <property type="entry name" value="Haemolymph juvenile hormone binding protein"/>
    <property type="match status" value="1"/>
</dbReference>
<evidence type="ECO:0000256" key="1">
    <source>
        <dbReference type="SAM" id="SignalP"/>
    </source>
</evidence>
<reference evidence="2" key="1">
    <citation type="submission" date="2017-09" db="EMBL/GenBank/DDBJ databases">
        <title>Contemporary evolution of a Lepidopteran species, Heliothis virescens, in response to modern agricultural practices.</title>
        <authorList>
            <person name="Fritz M.L."/>
            <person name="Deyonke A.M."/>
            <person name="Papanicolaou A."/>
            <person name="Micinski S."/>
            <person name="Westbrook J."/>
            <person name="Gould F."/>
        </authorList>
    </citation>
    <scope>NUCLEOTIDE SEQUENCE [LARGE SCALE GENOMIC DNA]</scope>
    <source>
        <strain evidence="2">HvINT-</strain>
        <tissue evidence="2">Whole body</tissue>
    </source>
</reference>
<dbReference type="PANTHER" id="PTHR11008:SF9">
    <property type="entry name" value="PROTEIN TAKEOUT-LIKE PROTEIN"/>
    <property type="match status" value="1"/>
</dbReference>
<dbReference type="SMART" id="SM00700">
    <property type="entry name" value="JHBP"/>
    <property type="match status" value="1"/>
</dbReference>
<feature type="signal peptide" evidence="1">
    <location>
        <begin position="1"/>
        <end position="17"/>
    </location>
</feature>
<dbReference type="InterPro" id="IPR038606">
    <property type="entry name" value="To_sf"/>
</dbReference>